<evidence type="ECO:0000256" key="3">
    <source>
        <dbReference type="ARBA" id="ARBA00022723"/>
    </source>
</evidence>
<dbReference type="InterPro" id="IPR050331">
    <property type="entry name" value="Zinc_finger"/>
</dbReference>
<evidence type="ECO:0000256" key="4">
    <source>
        <dbReference type="ARBA" id="ARBA00022737"/>
    </source>
</evidence>
<keyword evidence="10" id="KW-0539">Nucleus</keyword>
<dbReference type="PANTHER" id="PTHR16515">
    <property type="entry name" value="PR DOMAIN ZINC FINGER PROTEIN"/>
    <property type="match status" value="1"/>
</dbReference>
<keyword evidence="8" id="KW-0238">DNA-binding</keyword>
<dbReference type="GO" id="GO:0008270">
    <property type="term" value="F:zinc ion binding"/>
    <property type="evidence" value="ECO:0007669"/>
    <property type="project" value="UniProtKB-KW"/>
</dbReference>
<keyword evidence="3" id="KW-0479">Metal-binding</keyword>
<dbReference type="PANTHER" id="PTHR16515:SF58">
    <property type="entry name" value="ZINC FINGER PROTEIN 22"/>
    <property type="match status" value="1"/>
</dbReference>
<evidence type="ECO:0000256" key="6">
    <source>
        <dbReference type="ARBA" id="ARBA00022833"/>
    </source>
</evidence>
<reference evidence="14 15" key="1">
    <citation type="journal article" date="2016" name="BMC Genomics">
        <title>Comparative genomic and transcriptomic analyses of the Fuzhuan brick tea-fermentation fungus Aspergillus cristatus.</title>
        <authorList>
            <person name="Ge Y."/>
            <person name="Wang Y."/>
            <person name="Liu Y."/>
            <person name="Tan Y."/>
            <person name="Ren X."/>
            <person name="Zhang X."/>
            <person name="Hyde K.D."/>
            <person name="Liu Y."/>
            <person name="Liu Z."/>
        </authorList>
    </citation>
    <scope>NUCLEOTIDE SEQUENCE [LARGE SCALE GENOMIC DNA]</scope>
    <source>
        <strain evidence="14 15">GZAAS20.1005</strain>
    </source>
</reference>
<dbReference type="GO" id="GO:0010468">
    <property type="term" value="P:regulation of gene expression"/>
    <property type="evidence" value="ECO:0007669"/>
    <property type="project" value="TreeGrafter"/>
</dbReference>
<accession>A0A1E3B0B7</accession>
<evidence type="ECO:0000313" key="15">
    <source>
        <dbReference type="Proteomes" id="UP000094569"/>
    </source>
</evidence>
<dbReference type="SMART" id="SM00355">
    <property type="entry name" value="ZnF_C2H2"/>
    <property type="match status" value="2"/>
</dbReference>
<comment type="similarity">
    <text evidence="2">Belongs to the krueppel C2H2-type zinc-finger protein family.</text>
</comment>
<dbReference type="PROSITE" id="PS00028">
    <property type="entry name" value="ZINC_FINGER_C2H2_1"/>
    <property type="match status" value="1"/>
</dbReference>
<evidence type="ECO:0000256" key="7">
    <source>
        <dbReference type="ARBA" id="ARBA00023015"/>
    </source>
</evidence>
<evidence type="ECO:0000256" key="11">
    <source>
        <dbReference type="PROSITE-ProRule" id="PRU00042"/>
    </source>
</evidence>
<sequence length="291" mass="31403">MTTLDALFTQSLPSNDFSSYPSQTLAATSHPASQFVSPVSTSPNTTTASYWTGAPAQSSWPVNNDTHGYLQDAWNLYQAPNTNPIPDANVNSNLAVSQPYEIPSLVPSFSAAQPQQPLSAENSLSSSSSSSSSFSSSMSSPASMNSLVYARQPWPSYSLPAMNGPVRSNIHNPSGQMAIFGNIPSPAGILPFNSGHVARMYQGPPSSSPHHPVSGPGLGGPTQDRPFKCDQCPQSFNRNHDLKRHKRIHLSVKPFPCTHCDRSFSRKDALKRHLLVKGCGKDGPFVKREHE</sequence>
<evidence type="ECO:0000256" key="9">
    <source>
        <dbReference type="ARBA" id="ARBA00023163"/>
    </source>
</evidence>
<dbReference type="AlphaFoldDB" id="A0A1E3B0B7"/>
<feature type="compositionally biased region" description="Low complexity" evidence="12">
    <location>
        <begin position="117"/>
        <end position="138"/>
    </location>
</feature>
<comment type="subcellular location">
    <subcellularLocation>
        <location evidence="1">Nucleus</location>
    </subcellularLocation>
</comment>
<dbReference type="SUPFAM" id="SSF57667">
    <property type="entry name" value="beta-beta-alpha zinc fingers"/>
    <property type="match status" value="1"/>
</dbReference>
<dbReference type="GO" id="GO:0005634">
    <property type="term" value="C:nucleus"/>
    <property type="evidence" value="ECO:0007669"/>
    <property type="project" value="UniProtKB-SubCell"/>
</dbReference>
<feature type="region of interest" description="Disordered" evidence="12">
    <location>
        <begin position="202"/>
        <end position="226"/>
    </location>
</feature>
<dbReference type="Pfam" id="PF00096">
    <property type="entry name" value="zf-C2H2"/>
    <property type="match status" value="2"/>
</dbReference>
<dbReference type="Proteomes" id="UP000094569">
    <property type="component" value="Unassembled WGS sequence"/>
</dbReference>
<dbReference type="PROSITE" id="PS50157">
    <property type="entry name" value="ZINC_FINGER_C2H2_2"/>
    <property type="match status" value="2"/>
</dbReference>
<dbReference type="GO" id="GO:0003677">
    <property type="term" value="F:DNA binding"/>
    <property type="evidence" value="ECO:0007669"/>
    <property type="project" value="UniProtKB-KW"/>
</dbReference>
<evidence type="ECO:0000256" key="12">
    <source>
        <dbReference type="SAM" id="MobiDB-lite"/>
    </source>
</evidence>
<evidence type="ECO:0000313" key="14">
    <source>
        <dbReference type="EMBL" id="ODM14359.1"/>
    </source>
</evidence>
<organism evidence="14 15">
    <name type="scientific">Aspergillus cristatus</name>
    <name type="common">Chinese Fuzhuan brick tea-fermentation fungus</name>
    <name type="synonym">Eurotium cristatum</name>
    <dbReference type="NCBI Taxonomy" id="573508"/>
    <lineage>
        <taxon>Eukaryota</taxon>
        <taxon>Fungi</taxon>
        <taxon>Dikarya</taxon>
        <taxon>Ascomycota</taxon>
        <taxon>Pezizomycotina</taxon>
        <taxon>Eurotiomycetes</taxon>
        <taxon>Eurotiomycetidae</taxon>
        <taxon>Eurotiales</taxon>
        <taxon>Aspergillaceae</taxon>
        <taxon>Aspergillus</taxon>
        <taxon>Aspergillus subgen. Aspergillus</taxon>
    </lineage>
</organism>
<proteinExistence type="inferred from homology"/>
<evidence type="ECO:0000256" key="10">
    <source>
        <dbReference type="ARBA" id="ARBA00023242"/>
    </source>
</evidence>
<keyword evidence="7" id="KW-0805">Transcription regulation</keyword>
<dbReference type="InterPro" id="IPR013087">
    <property type="entry name" value="Znf_C2H2_type"/>
</dbReference>
<feature type="compositionally biased region" description="Low complexity" evidence="12">
    <location>
        <begin position="203"/>
        <end position="215"/>
    </location>
</feature>
<keyword evidence="6" id="KW-0862">Zinc</keyword>
<feature type="region of interest" description="Disordered" evidence="12">
    <location>
        <begin position="113"/>
        <end position="138"/>
    </location>
</feature>
<dbReference type="VEuPathDB" id="FungiDB:SI65_10194"/>
<feature type="domain" description="C2H2-type" evidence="13">
    <location>
        <begin position="227"/>
        <end position="254"/>
    </location>
</feature>
<dbReference type="FunFam" id="3.30.160.60:FF:001156">
    <property type="entry name" value="Zinc finger protein 407"/>
    <property type="match status" value="1"/>
</dbReference>
<keyword evidence="5 11" id="KW-0863">Zinc-finger</keyword>
<evidence type="ECO:0000256" key="8">
    <source>
        <dbReference type="ARBA" id="ARBA00023125"/>
    </source>
</evidence>
<keyword evidence="9" id="KW-0804">Transcription</keyword>
<keyword evidence="15" id="KW-1185">Reference proteome</keyword>
<evidence type="ECO:0000256" key="2">
    <source>
        <dbReference type="ARBA" id="ARBA00006991"/>
    </source>
</evidence>
<name>A0A1E3B0B7_ASPCR</name>
<dbReference type="OrthoDB" id="8922241at2759"/>
<dbReference type="Gene3D" id="3.30.160.60">
    <property type="entry name" value="Classic Zinc Finger"/>
    <property type="match status" value="2"/>
</dbReference>
<protein>
    <recommendedName>
        <fullName evidence="13">C2H2-type domain-containing protein</fullName>
    </recommendedName>
</protein>
<evidence type="ECO:0000256" key="1">
    <source>
        <dbReference type="ARBA" id="ARBA00004123"/>
    </source>
</evidence>
<feature type="domain" description="C2H2-type" evidence="13">
    <location>
        <begin position="255"/>
        <end position="273"/>
    </location>
</feature>
<keyword evidence="4" id="KW-0677">Repeat</keyword>
<dbReference type="InterPro" id="IPR036236">
    <property type="entry name" value="Znf_C2H2_sf"/>
</dbReference>
<dbReference type="EMBL" id="JXNT01000027">
    <property type="protein sequence ID" value="ODM14359.1"/>
    <property type="molecule type" value="Genomic_DNA"/>
</dbReference>
<evidence type="ECO:0000259" key="13">
    <source>
        <dbReference type="PROSITE" id="PS50157"/>
    </source>
</evidence>
<dbReference type="STRING" id="573508.A0A1E3B0B7"/>
<gene>
    <name evidence="14" type="ORF">SI65_10194</name>
</gene>
<dbReference type="FunFam" id="3.30.160.60:FF:000086">
    <property type="entry name" value="transcription factor E4F1 isoform X1"/>
    <property type="match status" value="1"/>
</dbReference>
<comment type="caution">
    <text evidence="14">The sequence shown here is derived from an EMBL/GenBank/DDBJ whole genome shotgun (WGS) entry which is preliminary data.</text>
</comment>
<evidence type="ECO:0000256" key="5">
    <source>
        <dbReference type="ARBA" id="ARBA00022771"/>
    </source>
</evidence>